<dbReference type="GO" id="GO:0016627">
    <property type="term" value="F:oxidoreductase activity, acting on the CH-CH group of donors"/>
    <property type="evidence" value="ECO:0007669"/>
    <property type="project" value="InterPro"/>
</dbReference>
<dbReference type="InterPro" id="IPR006091">
    <property type="entry name" value="Acyl-CoA_Oxase/DH_mid-dom"/>
</dbReference>
<dbReference type="InterPro" id="IPR009100">
    <property type="entry name" value="AcylCoA_DH/oxidase_NM_dom_sf"/>
</dbReference>
<dbReference type="GO" id="GO:0050660">
    <property type="term" value="F:flavin adenine dinucleotide binding"/>
    <property type="evidence" value="ECO:0007669"/>
    <property type="project" value="InterPro"/>
</dbReference>
<dbReference type="Proteomes" id="UP000316781">
    <property type="component" value="Unassembled WGS sequence"/>
</dbReference>
<dbReference type="InterPro" id="IPR046373">
    <property type="entry name" value="Acyl-CoA_Oxase/DH_mid-dom_sf"/>
</dbReference>
<dbReference type="Gene3D" id="2.40.110.10">
    <property type="entry name" value="Butyryl-CoA Dehydrogenase, subunit A, domain 2"/>
    <property type="match status" value="1"/>
</dbReference>
<keyword evidence="2" id="KW-0560">Oxidoreductase</keyword>
<dbReference type="SUPFAM" id="SSF56645">
    <property type="entry name" value="Acyl-CoA dehydrogenase NM domain-like"/>
    <property type="match status" value="1"/>
</dbReference>
<dbReference type="Gene3D" id="1.10.540.10">
    <property type="entry name" value="Acyl-CoA dehydrogenase/oxidase, N-terminal domain"/>
    <property type="match status" value="1"/>
</dbReference>
<dbReference type="EMBL" id="VJMF01000059">
    <property type="protein sequence ID" value="TRL31187.1"/>
    <property type="molecule type" value="Genomic_DNA"/>
</dbReference>
<dbReference type="InterPro" id="IPR052547">
    <property type="entry name" value="Mito_Isobutyryl-CoADH"/>
</dbReference>
<dbReference type="Gene3D" id="1.20.140.10">
    <property type="entry name" value="Butyryl-CoA Dehydrogenase, subunit A, domain 3"/>
    <property type="match status" value="1"/>
</dbReference>
<evidence type="ECO:0000259" key="3">
    <source>
        <dbReference type="Pfam" id="PF02770"/>
    </source>
</evidence>
<evidence type="ECO:0000313" key="5">
    <source>
        <dbReference type="EMBL" id="TRL31187.1"/>
    </source>
</evidence>
<accession>A0A549SNP8</accession>
<dbReference type="CDD" id="cd00567">
    <property type="entry name" value="ACAD"/>
    <property type="match status" value="1"/>
</dbReference>
<dbReference type="InterPro" id="IPR037069">
    <property type="entry name" value="AcylCoA_DH/ox_N_sf"/>
</dbReference>
<dbReference type="SUPFAM" id="SSF47203">
    <property type="entry name" value="Acyl-CoA dehydrogenase C-terminal domain-like"/>
    <property type="match status" value="1"/>
</dbReference>
<comment type="caution">
    <text evidence="5">The sequence shown here is derived from an EMBL/GenBank/DDBJ whole genome shotgun (WGS) entry which is preliminary data.</text>
</comment>
<organism evidence="5 6">
    <name type="scientific">Methylosinus sporium</name>
    <dbReference type="NCBI Taxonomy" id="428"/>
    <lineage>
        <taxon>Bacteria</taxon>
        <taxon>Pseudomonadati</taxon>
        <taxon>Pseudomonadota</taxon>
        <taxon>Alphaproteobacteria</taxon>
        <taxon>Hyphomicrobiales</taxon>
        <taxon>Methylocystaceae</taxon>
        <taxon>Methylosinus</taxon>
    </lineage>
</organism>
<evidence type="ECO:0000256" key="1">
    <source>
        <dbReference type="ARBA" id="ARBA00022630"/>
    </source>
</evidence>
<evidence type="ECO:0000256" key="2">
    <source>
        <dbReference type="ARBA" id="ARBA00023002"/>
    </source>
</evidence>
<name>A0A549SNP8_METSR</name>
<feature type="domain" description="Acyl-CoA dehydrogenase C-terminal" evidence="4">
    <location>
        <begin position="249"/>
        <end position="369"/>
    </location>
</feature>
<gene>
    <name evidence="5" type="ORF">FM996_14490</name>
</gene>
<dbReference type="Pfam" id="PF08028">
    <property type="entry name" value="Acyl-CoA_dh_2"/>
    <property type="match status" value="1"/>
</dbReference>
<dbReference type="PIRSF" id="PIRSF016578">
    <property type="entry name" value="HsaA"/>
    <property type="match status" value="1"/>
</dbReference>
<dbReference type="PANTHER" id="PTHR43831:SF1">
    <property type="entry name" value="ISOBUTYRYL-COA DEHYDROGENASE, MITOCHONDRIAL"/>
    <property type="match status" value="1"/>
</dbReference>
<evidence type="ECO:0000259" key="4">
    <source>
        <dbReference type="Pfam" id="PF08028"/>
    </source>
</evidence>
<sequence length="385" mass="41697">MSSARIEPDPAIVEAAIELGARFSLDAAALDETARFPVDNLAELHRRGFFRAVVPPPFGSAGSLVEALKVVSALSKGEPNTGLTLALQYLLHSPLLRLDRDAPSWRLRARIAESAVEDGALINVLRVEHELGTPVRGGLPATIARRVTGGWRLTGRKIYSTGAGYLAWNAVWARSDDDAPLVGVWVTPRGAEGVGVVKSWNHLGMRASASDEVTFDDVFIPDDHALDIRRPEEWAQPDSVELAWTFVLFSAIYDGVARAARDWFIEFLKRRKPTNLGASLATVPRLQEALGEIERLLYINETLLFSTAAAVDRGVAPSATQTSLLKCTVADNSIAAVEKALALTGNHGLSRHNPLQRHYRDVLCSRIHSPQSDTVLAAAGAAALR</sequence>
<reference evidence="5 6" key="1">
    <citation type="submission" date="2019-07" db="EMBL/GenBank/DDBJ databases">
        <title>Ln-dependent methylotrophs.</title>
        <authorList>
            <person name="Tani A."/>
        </authorList>
    </citation>
    <scope>NUCLEOTIDE SEQUENCE [LARGE SCALE GENOMIC DNA]</scope>
    <source>
        <strain evidence="5 6">SM89A</strain>
    </source>
</reference>
<dbReference type="PANTHER" id="PTHR43831">
    <property type="entry name" value="ISOBUTYRYL-COA DEHYDROGENASE"/>
    <property type="match status" value="1"/>
</dbReference>
<dbReference type="RefSeq" id="WP_142863604.1">
    <property type="nucleotide sequence ID" value="NZ_VJMF01000059.1"/>
</dbReference>
<feature type="domain" description="Acyl-CoA oxidase/dehydrogenase middle" evidence="3">
    <location>
        <begin position="132"/>
        <end position="218"/>
    </location>
</feature>
<evidence type="ECO:0000313" key="6">
    <source>
        <dbReference type="Proteomes" id="UP000316781"/>
    </source>
</evidence>
<dbReference type="InterPro" id="IPR036250">
    <property type="entry name" value="AcylCo_DH-like_C"/>
</dbReference>
<proteinExistence type="predicted"/>
<protein>
    <submittedName>
        <fullName evidence="5">Acyl-CoA dehydrogenase</fullName>
    </submittedName>
</protein>
<dbReference type="AlphaFoldDB" id="A0A549SNP8"/>
<dbReference type="InterPro" id="IPR013107">
    <property type="entry name" value="Acyl-CoA_DH_C"/>
</dbReference>
<dbReference type="Pfam" id="PF02770">
    <property type="entry name" value="Acyl-CoA_dh_M"/>
    <property type="match status" value="1"/>
</dbReference>
<keyword evidence="1" id="KW-0285">Flavoprotein</keyword>